<dbReference type="Proteomes" id="UP000016658">
    <property type="component" value="Unassembled WGS sequence"/>
</dbReference>
<dbReference type="EMBL" id="AWVI01000055">
    <property type="protein sequence ID" value="ERK44923.1"/>
    <property type="molecule type" value="Genomic_DNA"/>
</dbReference>
<evidence type="ECO:0000313" key="1">
    <source>
        <dbReference type="EMBL" id="ERK44923.1"/>
    </source>
</evidence>
<comment type="caution">
    <text evidence="1">The sequence shown here is derived from an EMBL/GenBank/DDBJ whole genome shotgun (WGS) entry which is preliminary data.</text>
</comment>
<dbReference type="AlphaFoldDB" id="U2QUF5"/>
<evidence type="ECO:0000313" key="2">
    <source>
        <dbReference type="Proteomes" id="UP000016658"/>
    </source>
</evidence>
<gene>
    <name evidence="1" type="ORF">HMPREF0367_01301</name>
</gene>
<accession>U2QUF5</accession>
<proteinExistence type="predicted"/>
<sequence length="53" mass="6091">MIDSHPLICINLLLVLIIKIKGIPANVIKLIKDRPPRERSLGGFIFWKARQKL</sequence>
<organism evidence="1 2">
    <name type="scientific">Faecalitalea cylindroides ATCC 27803</name>
    <dbReference type="NCBI Taxonomy" id="649755"/>
    <lineage>
        <taxon>Bacteria</taxon>
        <taxon>Bacillati</taxon>
        <taxon>Bacillota</taxon>
        <taxon>Erysipelotrichia</taxon>
        <taxon>Erysipelotrichales</taxon>
        <taxon>Erysipelotrichaceae</taxon>
        <taxon>Faecalitalea</taxon>
    </lineage>
</organism>
<name>U2QUF5_9FIRM</name>
<reference evidence="1 2" key="1">
    <citation type="submission" date="2013-06" db="EMBL/GenBank/DDBJ databases">
        <authorList>
            <person name="Weinstock G."/>
            <person name="Sodergren E."/>
            <person name="Lobos E.A."/>
            <person name="Fulton L."/>
            <person name="Fulton R."/>
            <person name="Courtney L."/>
            <person name="Fronick C."/>
            <person name="O'Laughlin M."/>
            <person name="Godfrey J."/>
            <person name="Wilson R.M."/>
            <person name="Miner T."/>
            <person name="Farmer C."/>
            <person name="Delehaunty K."/>
            <person name="Cordes M."/>
            <person name="Minx P."/>
            <person name="Tomlinson C."/>
            <person name="Chen J."/>
            <person name="Wollam A."/>
            <person name="Pepin K.H."/>
            <person name="Bhonagiri V."/>
            <person name="Zhang X."/>
            <person name="Warren W."/>
            <person name="Mitreva M."/>
            <person name="Mardis E.R."/>
            <person name="Wilson R.K."/>
        </authorList>
    </citation>
    <scope>NUCLEOTIDE SEQUENCE [LARGE SCALE GENOMIC DNA]</scope>
    <source>
        <strain evidence="1 2">ATCC 27803</strain>
    </source>
</reference>
<protein>
    <submittedName>
        <fullName evidence="1">Uncharacterized protein</fullName>
    </submittedName>
</protein>
<dbReference type="HOGENOM" id="CLU_3061724_0_0_9"/>